<dbReference type="AlphaFoldDB" id="A0A7G9FUT4"/>
<evidence type="ECO:0000256" key="3">
    <source>
        <dbReference type="ARBA" id="ARBA00022723"/>
    </source>
</evidence>
<accession>A0A7G9FUT4</accession>
<dbReference type="InterPro" id="IPR002742">
    <property type="entry name" value="Desulfoferrodoxin_Fe-bd_dom"/>
</dbReference>
<dbReference type="SUPFAM" id="SSF57802">
    <property type="entry name" value="Rubredoxin-like"/>
    <property type="match status" value="1"/>
</dbReference>
<evidence type="ECO:0000256" key="1">
    <source>
        <dbReference type="ARBA" id="ARBA00005941"/>
    </source>
</evidence>
<protein>
    <submittedName>
        <fullName evidence="7">Desulfoferrodoxin</fullName>
    </submittedName>
</protein>
<sequence>MEIKFYFCDHCKNVAIKVVDHKVPLFCCGEKMTELVPGTVDAAVEKHLPEYTVKNGIVSVHVGSVEHPMTPEHYISLIAVQTDRGVQYKNLTPDMAPRAEFALCEGETVEAVYAYCNLHGLWEA</sequence>
<dbReference type="EMBL" id="CP060633">
    <property type="protein sequence ID" value="QNM02316.1"/>
    <property type="molecule type" value="Genomic_DNA"/>
</dbReference>
<name>A0A7G9FUT4_9FIRM</name>
<evidence type="ECO:0000313" key="8">
    <source>
        <dbReference type="Proteomes" id="UP000515981"/>
    </source>
</evidence>
<feature type="domain" description="Desulfoferrodoxin ferrous iron-binding" evidence="6">
    <location>
        <begin position="40"/>
        <end position="124"/>
    </location>
</feature>
<comment type="similarity">
    <text evidence="1">Belongs to the desulfoferrodoxin family.</text>
</comment>
<dbReference type="KEGG" id="ssun:H9Q77_14835"/>
<dbReference type="GO" id="GO:0005506">
    <property type="term" value="F:iron ion binding"/>
    <property type="evidence" value="ECO:0007669"/>
    <property type="project" value="InterPro"/>
</dbReference>
<dbReference type="Gene3D" id="2.60.40.730">
    <property type="entry name" value="SOR catalytic domain"/>
    <property type="match status" value="1"/>
</dbReference>
<gene>
    <name evidence="7" type="ORF">H9Q77_14835</name>
</gene>
<dbReference type="PANTHER" id="PTHR36541">
    <property type="entry name" value="SUPEROXIDE REDUCTASE-RELATED"/>
    <property type="match status" value="1"/>
</dbReference>
<dbReference type="Proteomes" id="UP000515981">
    <property type="component" value="Chromosome"/>
</dbReference>
<evidence type="ECO:0000256" key="4">
    <source>
        <dbReference type="ARBA" id="ARBA00022982"/>
    </source>
</evidence>
<keyword evidence="3" id="KW-0479">Metal-binding</keyword>
<keyword evidence="4" id="KW-0249">Electron transport</keyword>
<evidence type="ECO:0000256" key="5">
    <source>
        <dbReference type="ARBA" id="ARBA00023004"/>
    </source>
</evidence>
<dbReference type="InterPro" id="IPR051233">
    <property type="entry name" value="Desulfoferrodoxin_SOR"/>
</dbReference>
<dbReference type="InterPro" id="IPR036073">
    <property type="entry name" value="Desulfoferrodoxin_Fe-bd_dom_sf"/>
</dbReference>
<organism evidence="7 8">
    <name type="scientific">Simiaoa sunii</name>
    <dbReference type="NCBI Taxonomy" id="2763672"/>
    <lineage>
        <taxon>Bacteria</taxon>
        <taxon>Bacillati</taxon>
        <taxon>Bacillota</taxon>
        <taxon>Clostridia</taxon>
        <taxon>Lachnospirales</taxon>
        <taxon>Lachnospiraceae</taxon>
        <taxon>Simiaoa</taxon>
    </lineage>
</organism>
<evidence type="ECO:0000259" key="6">
    <source>
        <dbReference type="Pfam" id="PF01880"/>
    </source>
</evidence>
<keyword evidence="5" id="KW-0408">Iron</keyword>
<reference evidence="7 8" key="1">
    <citation type="submission" date="2020-08" db="EMBL/GenBank/DDBJ databases">
        <authorList>
            <person name="Liu C."/>
            <person name="Sun Q."/>
        </authorList>
    </citation>
    <scope>NUCLEOTIDE SEQUENCE [LARGE SCALE GENOMIC DNA]</scope>
    <source>
        <strain evidence="7 8">NSJ-8</strain>
    </source>
</reference>
<evidence type="ECO:0000313" key="7">
    <source>
        <dbReference type="EMBL" id="QNM02316.1"/>
    </source>
</evidence>
<dbReference type="SUPFAM" id="SSF49367">
    <property type="entry name" value="Superoxide reductase-like"/>
    <property type="match status" value="1"/>
</dbReference>
<dbReference type="GO" id="GO:0016491">
    <property type="term" value="F:oxidoreductase activity"/>
    <property type="evidence" value="ECO:0007669"/>
    <property type="project" value="InterPro"/>
</dbReference>
<dbReference type="PANTHER" id="PTHR36541:SF1">
    <property type="entry name" value="SUPEROXIDE REDUCTASE-RELATED"/>
    <property type="match status" value="1"/>
</dbReference>
<keyword evidence="8" id="KW-1185">Reference proteome</keyword>
<proteinExistence type="inferred from homology"/>
<evidence type="ECO:0000256" key="2">
    <source>
        <dbReference type="ARBA" id="ARBA00022448"/>
    </source>
</evidence>
<keyword evidence="2" id="KW-0813">Transport</keyword>
<dbReference type="Pfam" id="PF01880">
    <property type="entry name" value="Desulfoferrodox"/>
    <property type="match status" value="1"/>
</dbReference>
<dbReference type="RefSeq" id="WP_022154488.1">
    <property type="nucleotide sequence ID" value="NZ_CP060633.1"/>
</dbReference>